<sequence length="145" mass="16678">MYTQDFARLWAKLTKNYQMHMESELSPSLTGAQLSVLELLEENKKMKPSDLIPYLATTPAAVTMLLDRMEKAGLITRERDLEDRRIVWISITEKGREETNRGLQIRNDFLGNVLDQISSHNQQLLIFLLGKITSSNETVLNKERA</sequence>
<dbReference type="SMART" id="SM00347">
    <property type="entry name" value="HTH_MARR"/>
    <property type="match status" value="1"/>
</dbReference>
<dbReference type="PROSITE" id="PS50995">
    <property type="entry name" value="HTH_MARR_2"/>
    <property type="match status" value="1"/>
</dbReference>
<dbReference type="OrthoDB" id="9790052at2"/>
<dbReference type="InterPro" id="IPR036388">
    <property type="entry name" value="WH-like_DNA-bd_sf"/>
</dbReference>
<dbReference type="InterPro" id="IPR039422">
    <property type="entry name" value="MarR/SlyA-like"/>
</dbReference>
<dbReference type="GO" id="GO:0006950">
    <property type="term" value="P:response to stress"/>
    <property type="evidence" value="ECO:0007669"/>
    <property type="project" value="TreeGrafter"/>
</dbReference>
<organism evidence="3 4">
    <name type="scientific">Paenibacillus zeisoli</name>
    <dbReference type="NCBI Taxonomy" id="2496267"/>
    <lineage>
        <taxon>Bacteria</taxon>
        <taxon>Bacillati</taxon>
        <taxon>Bacillota</taxon>
        <taxon>Bacilli</taxon>
        <taxon>Bacillales</taxon>
        <taxon>Paenibacillaceae</taxon>
        <taxon>Paenibacillus</taxon>
    </lineage>
</organism>
<evidence type="ECO:0000259" key="2">
    <source>
        <dbReference type="PROSITE" id="PS50995"/>
    </source>
</evidence>
<dbReference type="Pfam" id="PF01047">
    <property type="entry name" value="MarR"/>
    <property type="match status" value="1"/>
</dbReference>
<dbReference type="GO" id="GO:0003677">
    <property type="term" value="F:DNA binding"/>
    <property type="evidence" value="ECO:0007669"/>
    <property type="project" value="UniProtKB-KW"/>
</dbReference>
<keyword evidence="4" id="KW-1185">Reference proteome</keyword>
<dbReference type="PANTHER" id="PTHR33164:SF57">
    <property type="entry name" value="MARR-FAMILY TRANSCRIPTIONAL REGULATOR"/>
    <property type="match status" value="1"/>
</dbReference>
<reference evidence="3 4" key="1">
    <citation type="submission" date="2018-12" db="EMBL/GenBank/DDBJ databases">
        <authorList>
            <person name="Sun L."/>
            <person name="Chen Z."/>
        </authorList>
    </citation>
    <scope>NUCLEOTIDE SEQUENCE [LARGE SCALE GENOMIC DNA]</scope>
    <source>
        <strain evidence="3 4">3-5-3</strain>
    </source>
</reference>
<dbReference type="SUPFAM" id="SSF46785">
    <property type="entry name" value="Winged helix' DNA-binding domain"/>
    <property type="match status" value="1"/>
</dbReference>
<gene>
    <name evidence="3" type="ORF">EJP77_03120</name>
</gene>
<dbReference type="Gene3D" id="1.10.10.10">
    <property type="entry name" value="Winged helix-like DNA-binding domain superfamily/Winged helix DNA-binding domain"/>
    <property type="match status" value="1"/>
</dbReference>
<comment type="caution">
    <text evidence="3">The sequence shown here is derived from an EMBL/GenBank/DDBJ whole genome shotgun (WGS) entry which is preliminary data.</text>
</comment>
<dbReference type="RefSeq" id="WP_127197701.1">
    <property type="nucleotide sequence ID" value="NZ_RZNX01000001.1"/>
</dbReference>
<evidence type="ECO:0000313" key="4">
    <source>
        <dbReference type="Proteomes" id="UP000272464"/>
    </source>
</evidence>
<dbReference type="InterPro" id="IPR036390">
    <property type="entry name" value="WH_DNA-bd_sf"/>
</dbReference>
<feature type="domain" description="HTH marR-type" evidence="2">
    <location>
        <begin position="1"/>
        <end position="134"/>
    </location>
</feature>
<keyword evidence="1" id="KW-0238">DNA-binding</keyword>
<evidence type="ECO:0000313" key="3">
    <source>
        <dbReference type="EMBL" id="RUT36005.1"/>
    </source>
</evidence>
<protein>
    <submittedName>
        <fullName evidence="3">MarR family transcriptional regulator</fullName>
    </submittedName>
</protein>
<accession>A0A433XPJ9</accession>
<proteinExistence type="predicted"/>
<dbReference type="PRINTS" id="PR00598">
    <property type="entry name" value="HTHMARR"/>
</dbReference>
<dbReference type="GO" id="GO:0003700">
    <property type="term" value="F:DNA-binding transcription factor activity"/>
    <property type="evidence" value="ECO:0007669"/>
    <property type="project" value="InterPro"/>
</dbReference>
<evidence type="ECO:0000256" key="1">
    <source>
        <dbReference type="ARBA" id="ARBA00023125"/>
    </source>
</evidence>
<name>A0A433XPJ9_9BACL</name>
<dbReference type="AlphaFoldDB" id="A0A433XPJ9"/>
<dbReference type="EMBL" id="RZNX01000001">
    <property type="protein sequence ID" value="RUT36005.1"/>
    <property type="molecule type" value="Genomic_DNA"/>
</dbReference>
<dbReference type="Proteomes" id="UP000272464">
    <property type="component" value="Unassembled WGS sequence"/>
</dbReference>
<dbReference type="PANTHER" id="PTHR33164">
    <property type="entry name" value="TRANSCRIPTIONAL REGULATOR, MARR FAMILY"/>
    <property type="match status" value="1"/>
</dbReference>
<dbReference type="InterPro" id="IPR000835">
    <property type="entry name" value="HTH_MarR-typ"/>
</dbReference>